<sequence>MSAEGEDAETGAVAGVVRLLCDARLATLCVAALTAAMDDAGGAVLFIVLALPFSFVPLRSWDRRGAMFARSRILLWCDVLMTLVVMGFLVVTFGIPEIGAIYACATAALFGVVRGRRWAAPVSAALATWQVLLLVLGGEPIAWQSATATFTGAAAILGLGWGGERLGEILRHQVAISRELTRTRSFEAATQERAHLAREMHDSLAKTVHGIGLLTTALAEQLRQDGSPREPTARFIEVACREANRDTRSLLKGLRVLTHGSLTDAVRASIQRWSDATGIGASLEVVDGAVGSDGAVVPDGVVGSDGAVGSDGVVTPGGAVDAEVSWAVVRLLDEALDNVQQHAKATTVRVELHLGDDVQLSVVDDGRGMELAADGGIDVDALHTGGHFGLVGMTERVGDLGGRVRFASGPGAGTSVLVELPRLAR</sequence>
<dbReference type="CDD" id="cd16917">
    <property type="entry name" value="HATPase_UhpB-NarQ-NarX-like"/>
    <property type="match status" value="1"/>
</dbReference>
<organism evidence="6 7">
    <name type="scientific">Pengzhenrongella frigida</name>
    <dbReference type="NCBI Taxonomy" id="1259133"/>
    <lineage>
        <taxon>Bacteria</taxon>
        <taxon>Bacillati</taxon>
        <taxon>Actinomycetota</taxon>
        <taxon>Actinomycetes</taxon>
        <taxon>Micrococcales</taxon>
        <taxon>Pengzhenrongella</taxon>
    </lineage>
</organism>
<keyword evidence="1" id="KW-0808">Transferase</keyword>
<evidence type="ECO:0000313" key="7">
    <source>
        <dbReference type="Proteomes" id="UP000293764"/>
    </source>
</evidence>
<evidence type="ECO:0000313" key="6">
    <source>
        <dbReference type="EMBL" id="RYV52224.1"/>
    </source>
</evidence>
<dbReference type="PANTHER" id="PTHR24421">
    <property type="entry name" value="NITRATE/NITRITE SENSOR PROTEIN NARX-RELATED"/>
    <property type="match status" value="1"/>
</dbReference>
<dbReference type="InterPro" id="IPR036890">
    <property type="entry name" value="HATPase_C_sf"/>
</dbReference>
<dbReference type="GO" id="GO:0016020">
    <property type="term" value="C:membrane"/>
    <property type="evidence" value="ECO:0007669"/>
    <property type="project" value="InterPro"/>
</dbReference>
<proteinExistence type="predicted"/>
<dbReference type="RefSeq" id="WP_130101464.1">
    <property type="nucleotide sequence ID" value="NZ_SDWW01000007.1"/>
</dbReference>
<dbReference type="AlphaFoldDB" id="A0A4V1ZHJ1"/>
<dbReference type="GO" id="GO:0046983">
    <property type="term" value="F:protein dimerization activity"/>
    <property type="evidence" value="ECO:0007669"/>
    <property type="project" value="InterPro"/>
</dbReference>
<feature type="transmembrane region" description="Helical" evidence="4">
    <location>
        <begin position="73"/>
        <end position="92"/>
    </location>
</feature>
<keyword evidence="4" id="KW-0472">Membrane</keyword>
<dbReference type="OrthoDB" id="144293at2"/>
<dbReference type="Proteomes" id="UP000293764">
    <property type="component" value="Unassembled WGS sequence"/>
</dbReference>
<dbReference type="SUPFAM" id="SSF55874">
    <property type="entry name" value="ATPase domain of HSP90 chaperone/DNA topoisomerase II/histidine kinase"/>
    <property type="match status" value="1"/>
</dbReference>
<evidence type="ECO:0000256" key="4">
    <source>
        <dbReference type="SAM" id="Phobius"/>
    </source>
</evidence>
<keyword evidence="7" id="KW-1185">Reference proteome</keyword>
<gene>
    <name evidence="6" type="ORF">EUA98_04445</name>
</gene>
<dbReference type="InterPro" id="IPR011712">
    <property type="entry name" value="Sig_transdc_His_kin_sub3_dim/P"/>
</dbReference>
<feature type="domain" description="Histidine kinase/HSP90-like ATPase" evidence="5">
    <location>
        <begin position="323"/>
        <end position="424"/>
    </location>
</feature>
<evidence type="ECO:0000256" key="3">
    <source>
        <dbReference type="ARBA" id="ARBA00023012"/>
    </source>
</evidence>
<dbReference type="EMBL" id="SDWW01000007">
    <property type="protein sequence ID" value="RYV52224.1"/>
    <property type="molecule type" value="Genomic_DNA"/>
</dbReference>
<feature type="transmembrane region" description="Helical" evidence="4">
    <location>
        <begin position="40"/>
        <end position="61"/>
    </location>
</feature>
<reference evidence="6 7" key="1">
    <citation type="submission" date="2019-01" db="EMBL/GenBank/DDBJ databases">
        <title>Novel species of Cellulomonas.</title>
        <authorList>
            <person name="Liu Q."/>
            <person name="Xin Y.-H."/>
        </authorList>
    </citation>
    <scope>NUCLEOTIDE SEQUENCE [LARGE SCALE GENOMIC DNA]</scope>
    <source>
        <strain evidence="6 7">HLT2-17</strain>
    </source>
</reference>
<keyword evidence="4" id="KW-0812">Transmembrane</keyword>
<keyword evidence="2" id="KW-0418">Kinase</keyword>
<dbReference type="Gene3D" id="3.30.565.10">
    <property type="entry name" value="Histidine kinase-like ATPase, C-terminal domain"/>
    <property type="match status" value="1"/>
</dbReference>
<dbReference type="GO" id="GO:0000155">
    <property type="term" value="F:phosphorelay sensor kinase activity"/>
    <property type="evidence" value="ECO:0007669"/>
    <property type="project" value="InterPro"/>
</dbReference>
<evidence type="ECO:0000256" key="1">
    <source>
        <dbReference type="ARBA" id="ARBA00022679"/>
    </source>
</evidence>
<dbReference type="InterPro" id="IPR050482">
    <property type="entry name" value="Sensor_HK_TwoCompSys"/>
</dbReference>
<accession>A0A4V1ZHJ1</accession>
<dbReference type="Gene3D" id="1.20.5.1930">
    <property type="match status" value="1"/>
</dbReference>
<evidence type="ECO:0000256" key="2">
    <source>
        <dbReference type="ARBA" id="ARBA00022777"/>
    </source>
</evidence>
<name>A0A4V1ZHJ1_9MICO</name>
<protein>
    <recommendedName>
        <fullName evidence="5">Histidine kinase/HSP90-like ATPase domain-containing protein</fullName>
    </recommendedName>
</protein>
<comment type="caution">
    <text evidence="6">The sequence shown here is derived from an EMBL/GenBank/DDBJ whole genome shotgun (WGS) entry which is preliminary data.</text>
</comment>
<dbReference type="Pfam" id="PF07730">
    <property type="entry name" value="HisKA_3"/>
    <property type="match status" value="1"/>
</dbReference>
<keyword evidence="4" id="KW-1133">Transmembrane helix</keyword>
<evidence type="ECO:0000259" key="5">
    <source>
        <dbReference type="SMART" id="SM00387"/>
    </source>
</evidence>
<dbReference type="SMART" id="SM00387">
    <property type="entry name" value="HATPase_c"/>
    <property type="match status" value="1"/>
</dbReference>
<dbReference type="InterPro" id="IPR003594">
    <property type="entry name" value="HATPase_dom"/>
</dbReference>
<keyword evidence="3" id="KW-0902">Two-component regulatory system</keyword>
<dbReference type="Pfam" id="PF02518">
    <property type="entry name" value="HATPase_c"/>
    <property type="match status" value="1"/>
</dbReference>